<evidence type="ECO:0000313" key="6">
    <source>
        <dbReference type="Proteomes" id="UP000580250"/>
    </source>
</evidence>
<proteinExistence type="inferred from homology"/>
<reference evidence="5 6" key="1">
    <citation type="submission" date="2020-08" db="EMBL/GenBank/DDBJ databases">
        <authorList>
            <person name="Koutsovoulos G."/>
            <person name="Danchin GJ E."/>
        </authorList>
    </citation>
    <scope>NUCLEOTIDE SEQUENCE [LARGE SCALE GENOMIC DNA]</scope>
</reference>
<keyword evidence="4" id="KW-0186">Copper</keyword>
<protein>
    <recommendedName>
        <fullName evidence="4">Copper transport protein</fullName>
    </recommendedName>
</protein>
<evidence type="ECO:0000256" key="4">
    <source>
        <dbReference type="RuleBase" id="RU367022"/>
    </source>
</evidence>
<comment type="similarity">
    <text evidence="4">Belongs to the copper transporter (Ctr) (TC 1.A.56) family. SLC31A subfamily.</text>
</comment>
<dbReference type="GO" id="GO:0016020">
    <property type="term" value="C:membrane"/>
    <property type="evidence" value="ECO:0007669"/>
    <property type="project" value="UniProtKB-SubCell"/>
</dbReference>
<keyword evidence="4" id="KW-0813">Transport</keyword>
<feature type="transmembrane region" description="Helical" evidence="4">
    <location>
        <begin position="110"/>
        <end position="127"/>
    </location>
</feature>
<dbReference type="GO" id="GO:0005375">
    <property type="term" value="F:copper ion transmembrane transporter activity"/>
    <property type="evidence" value="ECO:0007669"/>
    <property type="project" value="UniProtKB-UniRule"/>
</dbReference>
<dbReference type="Pfam" id="PF04145">
    <property type="entry name" value="Ctr"/>
    <property type="match status" value="1"/>
</dbReference>
<feature type="transmembrane region" description="Helical" evidence="4">
    <location>
        <begin position="133"/>
        <end position="152"/>
    </location>
</feature>
<accession>A0A6V7UQK1</accession>
<dbReference type="OrthoDB" id="161814at2759"/>
<name>A0A6V7UQK1_MELEN</name>
<evidence type="ECO:0000256" key="2">
    <source>
        <dbReference type="ARBA" id="ARBA00022989"/>
    </source>
</evidence>
<dbReference type="PANTHER" id="PTHR12483:SF43">
    <property type="entry name" value="COPPER TRANSPORT PROTEIN"/>
    <property type="match status" value="1"/>
</dbReference>
<dbReference type="PANTHER" id="PTHR12483">
    <property type="entry name" value="SOLUTE CARRIER FAMILY 31 COPPER TRANSPORTERS"/>
    <property type="match status" value="1"/>
</dbReference>
<sequence length="169" mass="19587">MMPMMQMYFHFRENEYLLFKGILPNNLTAYLFSLLFVLIISIVYEAIRIFRALLYRSEEGKQNCLANSENTNQINNQQCECSPPPQLLYQALIFSDSSTLFSSWHLTQTILHFTQSLIGFCLMLLAMTYNVPVFIFLLFGHIFGYFLFGPLYQHGLVEENRVGGDCCCS</sequence>
<keyword evidence="4" id="KW-0187">Copper transport</keyword>
<organism evidence="5 6">
    <name type="scientific">Meloidogyne enterolobii</name>
    <name type="common">Root-knot nematode worm</name>
    <name type="synonym">Meloidogyne mayaguensis</name>
    <dbReference type="NCBI Taxonomy" id="390850"/>
    <lineage>
        <taxon>Eukaryota</taxon>
        <taxon>Metazoa</taxon>
        <taxon>Ecdysozoa</taxon>
        <taxon>Nematoda</taxon>
        <taxon>Chromadorea</taxon>
        <taxon>Rhabditida</taxon>
        <taxon>Tylenchina</taxon>
        <taxon>Tylenchomorpha</taxon>
        <taxon>Tylenchoidea</taxon>
        <taxon>Meloidogynidae</taxon>
        <taxon>Meloidogyninae</taxon>
        <taxon>Meloidogyne</taxon>
    </lineage>
</organism>
<dbReference type="Proteomes" id="UP000580250">
    <property type="component" value="Unassembled WGS sequence"/>
</dbReference>
<keyword evidence="3 4" id="KW-0472">Membrane</keyword>
<dbReference type="InterPro" id="IPR007274">
    <property type="entry name" value="Cop_transporter"/>
</dbReference>
<gene>
    <name evidence="5" type="ORF">MENT_LOCUS16190</name>
</gene>
<comment type="caution">
    <text evidence="5">The sequence shown here is derived from an EMBL/GenBank/DDBJ whole genome shotgun (WGS) entry which is preliminary data.</text>
</comment>
<feature type="transmembrane region" description="Helical" evidence="4">
    <location>
        <begin position="27"/>
        <end position="47"/>
    </location>
</feature>
<comment type="subcellular location">
    <subcellularLocation>
        <location evidence="4">Membrane</location>
        <topology evidence="4">Multi-pass membrane protein</topology>
    </subcellularLocation>
</comment>
<dbReference type="EMBL" id="CAJEWN010000099">
    <property type="protein sequence ID" value="CAD2163753.1"/>
    <property type="molecule type" value="Genomic_DNA"/>
</dbReference>
<evidence type="ECO:0000256" key="1">
    <source>
        <dbReference type="ARBA" id="ARBA00022692"/>
    </source>
</evidence>
<evidence type="ECO:0000313" key="5">
    <source>
        <dbReference type="EMBL" id="CAD2163753.1"/>
    </source>
</evidence>
<keyword evidence="1 4" id="KW-0812">Transmembrane</keyword>
<dbReference type="AlphaFoldDB" id="A0A6V7UQK1"/>
<keyword evidence="4" id="KW-0406">Ion transport</keyword>
<keyword evidence="2 4" id="KW-1133">Transmembrane helix</keyword>
<evidence type="ECO:0000256" key="3">
    <source>
        <dbReference type="ARBA" id="ARBA00023136"/>
    </source>
</evidence>